<dbReference type="InterPro" id="IPR028203">
    <property type="entry name" value="PSII_CF48-like_dom"/>
</dbReference>
<dbReference type="AlphaFoldDB" id="A0A848G942"/>
<dbReference type="PANTHER" id="PTHR47199">
    <property type="entry name" value="PHOTOSYSTEM II STABILITY/ASSEMBLY FACTOR HCF136, CHLOROPLASTIC"/>
    <property type="match status" value="1"/>
</dbReference>
<proteinExistence type="predicted"/>
<evidence type="ECO:0000256" key="1">
    <source>
        <dbReference type="ARBA" id="ARBA00022531"/>
    </source>
</evidence>
<evidence type="ECO:0000313" key="4">
    <source>
        <dbReference type="EMBL" id="NML27969.1"/>
    </source>
</evidence>
<keyword evidence="1" id="KW-0602">Photosynthesis</keyword>
<gene>
    <name evidence="4" type="ORF">HHL15_19600</name>
</gene>
<dbReference type="InterPro" id="IPR015943">
    <property type="entry name" value="WD40/YVTN_repeat-like_dom_sf"/>
</dbReference>
<dbReference type="RefSeq" id="WP_169147501.1">
    <property type="nucleotide sequence ID" value="NZ_JABBGA010000020.1"/>
</dbReference>
<dbReference type="Pfam" id="PF14870">
    <property type="entry name" value="PSII_BNR"/>
    <property type="match status" value="1"/>
</dbReference>
<sequence length="355" mass="37949">MDRNNELLNLNTAAARAIPLPEARPAGGRLLKVTTSLVPWAIIGGLLWAGLFIKPAAVGSTVQPPVLEHRDHYYGAALPGDGRVWFAGSNGKIVSMAADGSLSLLASGTERTLQDIAAWDAQRGIAVGNDGVIITTADGGKTWQQAREVPRSAVANKLTRVRVAEGGRAVVVGEMGALLASDDFGHSWRRLRDEEDVAWNDAALVGKDEIRVVGEFGRVLLSRDAGATWHEREAPVPTSLMSVAFRDARHGVAVGLDGVVLVSEDGGENWRQADTGIHDHLLDIAWDEAGQRWLGAGVLGRWVSAPADAAKWSVGRVDERDLSWHTRVLPAGGQAWFAGAGVGRWDGKRWQPLGS</sequence>
<dbReference type="SUPFAM" id="SSF110296">
    <property type="entry name" value="Oligoxyloglucan reducing end-specific cellobiohydrolase"/>
    <property type="match status" value="1"/>
</dbReference>
<dbReference type="GO" id="GO:0009523">
    <property type="term" value="C:photosystem II"/>
    <property type="evidence" value="ECO:0007669"/>
    <property type="project" value="UniProtKB-KW"/>
</dbReference>
<keyword evidence="4" id="KW-0378">Hydrolase</keyword>
<accession>A0A848G942</accession>
<keyword evidence="2" id="KW-0604">Photosystem II</keyword>
<evidence type="ECO:0000259" key="3">
    <source>
        <dbReference type="Pfam" id="PF14870"/>
    </source>
</evidence>
<reference evidence="4 5" key="1">
    <citation type="submission" date="2020-04" db="EMBL/GenBank/DDBJ databases">
        <title>Zoogloea sp. G-4-1-14 isolated from soil.</title>
        <authorList>
            <person name="Dahal R.H."/>
        </authorList>
    </citation>
    <scope>NUCLEOTIDE SEQUENCE [LARGE SCALE GENOMIC DNA]</scope>
    <source>
        <strain evidence="4 5">G-4-1-14</strain>
    </source>
</reference>
<name>A0A848G942_9RHOO</name>
<dbReference type="Gene3D" id="2.130.10.10">
    <property type="entry name" value="YVTN repeat-like/Quinoprotein amine dehydrogenase"/>
    <property type="match status" value="2"/>
</dbReference>
<protein>
    <submittedName>
        <fullName evidence="4">Glycosyl hydrolase</fullName>
    </submittedName>
</protein>
<feature type="domain" description="Photosynthesis system II assembly factor Ycf48/Hcf136-like" evidence="3">
    <location>
        <begin position="106"/>
        <end position="230"/>
    </location>
</feature>
<evidence type="ECO:0000256" key="2">
    <source>
        <dbReference type="ARBA" id="ARBA00023276"/>
    </source>
</evidence>
<keyword evidence="5" id="KW-1185">Reference proteome</keyword>
<dbReference type="PANTHER" id="PTHR47199:SF2">
    <property type="entry name" value="PHOTOSYSTEM II STABILITY_ASSEMBLY FACTOR HCF136, CHLOROPLASTIC"/>
    <property type="match status" value="1"/>
</dbReference>
<dbReference type="GO" id="GO:0016787">
    <property type="term" value="F:hydrolase activity"/>
    <property type="evidence" value="ECO:0007669"/>
    <property type="project" value="UniProtKB-KW"/>
</dbReference>
<organism evidence="4 5">
    <name type="scientific">Zoogloea dura</name>
    <dbReference type="NCBI Taxonomy" id="2728840"/>
    <lineage>
        <taxon>Bacteria</taxon>
        <taxon>Pseudomonadati</taxon>
        <taxon>Pseudomonadota</taxon>
        <taxon>Betaproteobacteria</taxon>
        <taxon>Rhodocyclales</taxon>
        <taxon>Zoogloeaceae</taxon>
        <taxon>Zoogloea</taxon>
    </lineage>
</organism>
<comment type="caution">
    <text evidence="4">The sequence shown here is derived from an EMBL/GenBank/DDBJ whole genome shotgun (WGS) entry which is preliminary data.</text>
</comment>
<evidence type="ECO:0000313" key="5">
    <source>
        <dbReference type="Proteomes" id="UP000580043"/>
    </source>
</evidence>
<dbReference type="GO" id="GO:0015979">
    <property type="term" value="P:photosynthesis"/>
    <property type="evidence" value="ECO:0007669"/>
    <property type="project" value="UniProtKB-KW"/>
</dbReference>
<dbReference type="Proteomes" id="UP000580043">
    <property type="component" value="Unassembled WGS sequence"/>
</dbReference>
<dbReference type="EMBL" id="JABBGA010000020">
    <property type="protein sequence ID" value="NML27969.1"/>
    <property type="molecule type" value="Genomic_DNA"/>
</dbReference>